<dbReference type="RefSeq" id="WP_114210468.1">
    <property type="nucleotide sequence ID" value="NZ_CP030840.1"/>
</dbReference>
<reference evidence="4" key="1">
    <citation type="journal article" date="2018" name="Front. Microbiol.">
        <title>Hydrolytic Capabilities as a Key to Environmental Success: Chitinolytic and Cellulolytic Acidobacteria From Acidic Sub-arctic Soils and Boreal Peatlands.</title>
        <authorList>
            <person name="Belova S.E."/>
            <person name="Ravin N.V."/>
            <person name="Pankratov T.A."/>
            <person name="Rakitin A.L."/>
            <person name="Ivanova A.A."/>
            <person name="Beletsky A.V."/>
            <person name="Mardanov A.V."/>
            <person name="Sinninghe Damste J.S."/>
            <person name="Dedysh S.N."/>
        </authorList>
    </citation>
    <scope>NUCLEOTIDE SEQUENCE [LARGE SCALE GENOMIC DNA]</scope>
    <source>
        <strain evidence="4">SBC82</strain>
    </source>
</reference>
<keyword evidence="3" id="KW-0732">Signal</keyword>
<dbReference type="SUPFAM" id="SSF48452">
    <property type="entry name" value="TPR-like"/>
    <property type="match status" value="1"/>
</dbReference>
<evidence type="ECO:0000256" key="2">
    <source>
        <dbReference type="SAM" id="MobiDB-lite"/>
    </source>
</evidence>
<dbReference type="OrthoDB" id="119035at2"/>
<keyword evidence="1" id="KW-0802">TPR repeat</keyword>
<name>A0A2Z5GAH9_9BACT</name>
<dbReference type="InterPro" id="IPR019734">
    <property type="entry name" value="TPR_rpt"/>
</dbReference>
<dbReference type="KEGG" id="abas:ACPOL_6665"/>
<accession>A0A2Z5GAH9</accession>
<feature type="region of interest" description="Disordered" evidence="2">
    <location>
        <begin position="30"/>
        <end position="53"/>
    </location>
</feature>
<dbReference type="EMBL" id="CP030840">
    <property type="protein sequence ID" value="AXC15877.1"/>
    <property type="molecule type" value="Genomic_DNA"/>
</dbReference>
<feature type="repeat" description="TPR" evidence="1">
    <location>
        <begin position="47"/>
        <end position="80"/>
    </location>
</feature>
<feature type="compositionally biased region" description="Low complexity" evidence="2">
    <location>
        <begin position="30"/>
        <end position="46"/>
    </location>
</feature>
<dbReference type="Proteomes" id="UP000253606">
    <property type="component" value="Chromosome"/>
</dbReference>
<proteinExistence type="predicted"/>
<feature type="signal peptide" evidence="3">
    <location>
        <begin position="1"/>
        <end position="25"/>
    </location>
</feature>
<feature type="chain" id="PRO_5016292818" evidence="3">
    <location>
        <begin position="26"/>
        <end position="281"/>
    </location>
</feature>
<evidence type="ECO:0000313" key="4">
    <source>
        <dbReference type="EMBL" id="AXC15877.1"/>
    </source>
</evidence>
<gene>
    <name evidence="4" type="ORF">ACPOL_6665</name>
</gene>
<evidence type="ECO:0000256" key="1">
    <source>
        <dbReference type="PROSITE-ProRule" id="PRU00339"/>
    </source>
</evidence>
<sequence>MTLFSISTRDAAILAVLAVAGLVCGAQDQPTSAPANAPASPSTQQPGNADLDQGLSYLKANQPEKALASFQTILQQDPDNASANLLAASAALNLYLGDVAVTYAEKARQLAPDDWRVDTTLVTAYAAAGKTQQRDAVRAKLIALHASPNAPDAMKANGFLLDLFKVGKYRVEVVQYFQPVGKFHTYYRFLVRSQGGKRLWEYDLQSDDFAQKSWAEAHPQEAAAGGRQFSLESDTGDTHSEYRLFSGDPGYDLVRSVVVNLLQSRATPFPAEMPKPAVAVQ</sequence>
<organism evidence="4 5">
    <name type="scientific">Acidisarcina polymorpha</name>
    <dbReference type="NCBI Taxonomy" id="2211140"/>
    <lineage>
        <taxon>Bacteria</taxon>
        <taxon>Pseudomonadati</taxon>
        <taxon>Acidobacteriota</taxon>
        <taxon>Terriglobia</taxon>
        <taxon>Terriglobales</taxon>
        <taxon>Acidobacteriaceae</taxon>
        <taxon>Acidisarcina</taxon>
    </lineage>
</organism>
<dbReference type="InterPro" id="IPR011990">
    <property type="entry name" value="TPR-like_helical_dom_sf"/>
</dbReference>
<evidence type="ECO:0000256" key="3">
    <source>
        <dbReference type="SAM" id="SignalP"/>
    </source>
</evidence>
<evidence type="ECO:0000313" key="5">
    <source>
        <dbReference type="Proteomes" id="UP000253606"/>
    </source>
</evidence>
<dbReference type="PROSITE" id="PS50005">
    <property type="entry name" value="TPR"/>
    <property type="match status" value="1"/>
</dbReference>
<protein>
    <submittedName>
        <fullName evidence="4">Uncharacterized protein</fullName>
    </submittedName>
</protein>
<dbReference type="Gene3D" id="1.25.40.10">
    <property type="entry name" value="Tetratricopeptide repeat domain"/>
    <property type="match status" value="1"/>
</dbReference>
<dbReference type="AlphaFoldDB" id="A0A2Z5GAH9"/>
<keyword evidence="5" id="KW-1185">Reference proteome</keyword>